<reference evidence="2" key="1">
    <citation type="submission" date="2024-03" db="EMBL/GenBank/DDBJ databases">
        <title>Complete genome sequence of Sulfurisphaera javensis strain KD-1.</title>
        <authorList>
            <person name="Sakai H."/>
            <person name="Nur N."/>
            <person name="Suwanto A."/>
            <person name="Kurosawa N."/>
        </authorList>
    </citation>
    <scope>NUCLEOTIDE SEQUENCE</scope>
    <source>
        <strain evidence="2">KD-1</strain>
    </source>
</reference>
<dbReference type="AlphaFoldDB" id="A0AAT9GP55"/>
<dbReference type="GeneID" id="92353431"/>
<gene>
    <name evidence="2" type="ORF">SJAV_04990</name>
</gene>
<feature type="transmembrane region" description="Helical" evidence="1">
    <location>
        <begin position="138"/>
        <end position="155"/>
    </location>
</feature>
<dbReference type="KEGG" id="sjv:SJAV_04990"/>
<keyword evidence="1" id="KW-0472">Membrane</keyword>
<protein>
    <submittedName>
        <fullName evidence="2">Uncharacterized protein</fullName>
    </submittedName>
</protein>
<feature type="transmembrane region" description="Helical" evidence="1">
    <location>
        <begin position="232"/>
        <end position="257"/>
    </location>
</feature>
<proteinExistence type="predicted"/>
<feature type="transmembrane region" description="Helical" evidence="1">
    <location>
        <begin position="9"/>
        <end position="26"/>
    </location>
</feature>
<name>A0AAT9GP55_9CREN</name>
<feature type="transmembrane region" description="Helical" evidence="1">
    <location>
        <begin position="325"/>
        <end position="343"/>
    </location>
</feature>
<keyword evidence="1" id="KW-0812">Transmembrane</keyword>
<sequence>MDNQLRHKIVYLILASVMLYTLYFINYKFSVLSNPVSAAIVSISFFSVISIIIISIYPELLNPNRNLSKVDDYVVFIATSTFLIVSISLITSFGTDDMEYIYQALNYLFSGKDPYTMIYHPVSVSPTYLISGNIATNYIYPPLSFLIYIPFYFLAKLVNAPGYYINVINVIFDVILVIMIYIEGRKKQDPFAVLPVIFLYLLSAVAIPPFYGVNAVIPATFLLIAYLRNDKWGGISLALATSFNQISWLALPFILIYKIKDKISSFNSFILYFIITISILNIPFLLMNFKDFVTNIFTTDINTIPVGDLGLTVINYSGLFQLQPWFFTFSEIAVSLFLIYIYYKFFDIIKNTLWIFPMIISWFLWRTLTEYFFLWIPLLFVVIYKMDYKLSSIHVNVRRDIGLPFLMLFVVLFSVGAYAHESYITSNPIRILNVQPLGKEPISSILIEVKNIGNKPLNITLVRVSLPDNLNMIWNFTYAYVPPNSTSVFYAYAPYYNESINSTVFTVEVYSYYYFATYKVNVSNIT</sequence>
<feature type="transmembrane region" description="Helical" evidence="1">
    <location>
        <begin position="161"/>
        <end position="182"/>
    </location>
</feature>
<feature type="transmembrane region" description="Helical" evidence="1">
    <location>
        <begin position="73"/>
        <end position="94"/>
    </location>
</feature>
<feature type="transmembrane region" description="Helical" evidence="1">
    <location>
        <begin position="191"/>
        <end position="212"/>
    </location>
</feature>
<keyword evidence="1" id="KW-1133">Transmembrane helix</keyword>
<organism evidence="2">
    <name type="scientific">Sulfurisphaera javensis</name>
    <dbReference type="NCBI Taxonomy" id="2049879"/>
    <lineage>
        <taxon>Archaea</taxon>
        <taxon>Thermoproteota</taxon>
        <taxon>Thermoprotei</taxon>
        <taxon>Sulfolobales</taxon>
        <taxon>Sulfolobaceae</taxon>
        <taxon>Sulfurisphaera</taxon>
    </lineage>
</organism>
<dbReference type="EMBL" id="AP031322">
    <property type="protein sequence ID" value="BFH72555.1"/>
    <property type="molecule type" value="Genomic_DNA"/>
</dbReference>
<feature type="transmembrane region" description="Helical" evidence="1">
    <location>
        <begin position="38"/>
        <end position="61"/>
    </location>
</feature>
<dbReference type="RefSeq" id="WP_369610769.1">
    <property type="nucleotide sequence ID" value="NZ_AP031322.1"/>
</dbReference>
<feature type="transmembrane region" description="Helical" evidence="1">
    <location>
        <begin position="400"/>
        <end position="419"/>
    </location>
</feature>
<evidence type="ECO:0000313" key="2">
    <source>
        <dbReference type="EMBL" id="BFH72555.1"/>
    </source>
</evidence>
<accession>A0AAT9GP55</accession>
<evidence type="ECO:0000256" key="1">
    <source>
        <dbReference type="SAM" id="Phobius"/>
    </source>
</evidence>
<feature type="transmembrane region" description="Helical" evidence="1">
    <location>
        <begin position="269"/>
        <end position="289"/>
    </location>
</feature>